<evidence type="ECO:0000313" key="1">
    <source>
        <dbReference type="EMBL" id="KAF5949366.1"/>
    </source>
</evidence>
<keyword evidence="2" id="KW-1185">Reference proteome</keyword>
<reference evidence="2" key="1">
    <citation type="journal article" date="2020" name="Nat. Commun.">
        <title>Genome assembly of wild tea tree DASZ reveals pedigree and selection history of tea varieties.</title>
        <authorList>
            <person name="Zhang W."/>
            <person name="Zhang Y."/>
            <person name="Qiu H."/>
            <person name="Guo Y."/>
            <person name="Wan H."/>
            <person name="Zhang X."/>
            <person name="Scossa F."/>
            <person name="Alseekh S."/>
            <person name="Zhang Q."/>
            <person name="Wang P."/>
            <person name="Xu L."/>
            <person name="Schmidt M.H."/>
            <person name="Jia X."/>
            <person name="Li D."/>
            <person name="Zhu A."/>
            <person name="Guo F."/>
            <person name="Chen W."/>
            <person name="Ni D."/>
            <person name="Usadel B."/>
            <person name="Fernie A.R."/>
            <person name="Wen W."/>
        </authorList>
    </citation>
    <scope>NUCLEOTIDE SEQUENCE [LARGE SCALE GENOMIC DNA]</scope>
    <source>
        <strain evidence="2">cv. G240</strain>
    </source>
</reference>
<evidence type="ECO:0000313" key="2">
    <source>
        <dbReference type="Proteomes" id="UP000593564"/>
    </source>
</evidence>
<dbReference type="Proteomes" id="UP000593564">
    <property type="component" value="Unassembled WGS sequence"/>
</dbReference>
<dbReference type="EMBL" id="JACBKZ010000005">
    <property type="protein sequence ID" value="KAF5949366.1"/>
    <property type="molecule type" value="Genomic_DNA"/>
</dbReference>
<comment type="caution">
    <text evidence="1">The sequence shown here is derived from an EMBL/GenBank/DDBJ whole genome shotgun (WGS) entry which is preliminary data.</text>
</comment>
<gene>
    <name evidence="1" type="ORF">HYC85_011359</name>
</gene>
<dbReference type="AlphaFoldDB" id="A0A7J7HC42"/>
<sequence length="180" mass="19791">MNPIILEKLLNQILDLVGVCTLAFDLITSTKIIHCLIHLKFQSILVIHSPNIPKPTQTHKPSSSSTNIPKLISHPLHNPRIHRSKLGGVPHAVAAEQGVHLLLFPLDTAHAVDQHRFGFETDDARGIMVIEAEAEDGSARGELGGGAVEEDVVLGERIETRFWWAAESARRSFTSTSIDF</sequence>
<name>A0A7J7HC42_CAMSI</name>
<reference evidence="1 2" key="2">
    <citation type="submission" date="2020-07" db="EMBL/GenBank/DDBJ databases">
        <title>Genome assembly of wild tea tree DASZ reveals pedigree and selection history of tea varieties.</title>
        <authorList>
            <person name="Zhang W."/>
        </authorList>
    </citation>
    <scope>NUCLEOTIDE SEQUENCE [LARGE SCALE GENOMIC DNA]</scope>
    <source>
        <strain evidence="2">cv. G240</strain>
        <tissue evidence="1">Leaf</tissue>
    </source>
</reference>
<organism evidence="1 2">
    <name type="scientific">Camellia sinensis</name>
    <name type="common">Tea plant</name>
    <name type="synonym">Thea sinensis</name>
    <dbReference type="NCBI Taxonomy" id="4442"/>
    <lineage>
        <taxon>Eukaryota</taxon>
        <taxon>Viridiplantae</taxon>
        <taxon>Streptophyta</taxon>
        <taxon>Embryophyta</taxon>
        <taxon>Tracheophyta</taxon>
        <taxon>Spermatophyta</taxon>
        <taxon>Magnoliopsida</taxon>
        <taxon>eudicotyledons</taxon>
        <taxon>Gunneridae</taxon>
        <taxon>Pentapetalae</taxon>
        <taxon>asterids</taxon>
        <taxon>Ericales</taxon>
        <taxon>Theaceae</taxon>
        <taxon>Camellia</taxon>
    </lineage>
</organism>
<accession>A0A7J7HC42</accession>
<proteinExistence type="predicted"/>
<protein>
    <submittedName>
        <fullName evidence="1">Uncharacterized protein</fullName>
    </submittedName>
</protein>